<feature type="transmembrane region" description="Helical" evidence="2">
    <location>
        <begin position="150"/>
        <end position="170"/>
    </location>
</feature>
<comment type="caution">
    <text evidence="3">The sequence shown here is derived from an EMBL/GenBank/DDBJ whole genome shotgun (WGS) entry which is preliminary data.</text>
</comment>
<accession>A0AAV9B0Q5</accession>
<dbReference type="PANTHER" id="PTHR33430">
    <property type="entry name" value="MATERNAL EFFECT EMBRYO ARREST PROTEIN"/>
    <property type="match status" value="1"/>
</dbReference>
<feature type="transmembrane region" description="Helical" evidence="2">
    <location>
        <begin position="29"/>
        <end position="51"/>
    </location>
</feature>
<feature type="compositionally biased region" description="Pro residues" evidence="1">
    <location>
        <begin position="9"/>
        <end position="18"/>
    </location>
</feature>
<gene>
    <name evidence="3" type="ORF">QJS04_geneDACA007664</name>
</gene>
<sequence length="175" mass="18719">MDVVEKPPVKAPPPPPPEATKTHIKTLDWIVQTNSLFAFTSSFGFGLIPLFPPDGCVAVKKSMVIFNLCSLSSLVFSSLVALSLKKAIRGGTLVNKTAVRAGMIISDIGTASGVVFMTLAFVSTVARALIERGRLSCGDSLSAYAAKEPMLIVPFPIVLPALLIYLFNVIRARTR</sequence>
<dbReference type="Proteomes" id="UP001179952">
    <property type="component" value="Unassembled WGS sequence"/>
</dbReference>
<feature type="transmembrane region" description="Helical" evidence="2">
    <location>
        <begin position="63"/>
        <end position="84"/>
    </location>
</feature>
<keyword evidence="4" id="KW-1185">Reference proteome</keyword>
<organism evidence="3 4">
    <name type="scientific">Acorus gramineus</name>
    <name type="common">Dwarf sweet flag</name>
    <dbReference type="NCBI Taxonomy" id="55184"/>
    <lineage>
        <taxon>Eukaryota</taxon>
        <taxon>Viridiplantae</taxon>
        <taxon>Streptophyta</taxon>
        <taxon>Embryophyta</taxon>
        <taxon>Tracheophyta</taxon>
        <taxon>Spermatophyta</taxon>
        <taxon>Magnoliopsida</taxon>
        <taxon>Liliopsida</taxon>
        <taxon>Acoraceae</taxon>
        <taxon>Acorus</taxon>
    </lineage>
</organism>
<feature type="region of interest" description="Disordered" evidence="1">
    <location>
        <begin position="1"/>
        <end position="20"/>
    </location>
</feature>
<reference evidence="3" key="2">
    <citation type="submission" date="2023-06" db="EMBL/GenBank/DDBJ databases">
        <authorList>
            <person name="Ma L."/>
            <person name="Liu K.-W."/>
            <person name="Li Z."/>
            <person name="Hsiao Y.-Y."/>
            <person name="Qi Y."/>
            <person name="Fu T."/>
            <person name="Tang G."/>
            <person name="Zhang D."/>
            <person name="Sun W.-H."/>
            <person name="Liu D.-K."/>
            <person name="Li Y."/>
            <person name="Chen G.-Z."/>
            <person name="Liu X.-D."/>
            <person name="Liao X.-Y."/>
            <person name="Jiang Y.-T."/>
            <person name="Yu X."/>
            <person name="Hao Y."/>
            <person name="Huang J."/>
            <person name="Zhao X.-W."/>
            <person name="Ke S."/>
            <person name="Chen Y.-Y."/>
            <person name="Wu W.-L."/>
            <person name="Hsu J.-L."/>
            <person name="Lin Y.-F."/>
            <person name="Huang M.-D."/>
            <person name="Li C.-Y."/>
            <person name="Huang L."/>
            <person name="Wang Z.-W."/>
            <person name="Zhao X."/>
            <person name="Zhong W.-Y."/>
            <person name="Peng D.-H."/>
            <person name="Ahmad S."/>
            <person name="Lan S."/>
            <person name="Zhang J.-S."/>
            <person name="Tsai W.-C."/>
            <person name="Van De Peer Y."/>
            <person name="Liu Z.-J."/>
        </authorList>
    </citation>
    <scope>NUCLEOTIDE SEQUENCE</scope>
    <source>
        <strain evidence="3">SCP</strain>
        <tissue evidence="3">Leaves</tissue>
    </source>
</reference>
<dbReference type="EMBL" id="JAUJYN010000005">
    <property type="protein sequence ID" value="KAK1270209.1"/>
    <property type="molecule type" value="Genomic_DNA"/>
</dbReference>
<evidence type="ECO:0000313" key="3">
    <source>
        <dbReference type="EMBL" id="KAK1270209.1"/>
    </source>
</evidence>
<feature type="transmembrane region" description="Helical" evidence="2">
    <location>
        <begin position="104"/>
        <end position="130"/>
    </location>
</feature>
<keyword evidence="2" id="KW-0472">Membrane</keyword>
<reference evidence="3" key="1">
    <citation type="journal article" date="2023" name="Nat. Commun.">
        <title>Diploid and tetraploid genomes of Acorus and the evolution of monocots.</title>
        <authorList>
            <person name="Ma L."/>
            <person name="Liu K.W."/>
            <person name="Li Z."/>
            <person name="Hsiao Y.Y."/>
            <person name="Qi Y."/>
            <person name="Fu T."/>
            <person name="Tang G.D."/>
            <person name="Zhang D."/>
            <person name="Sun W.H."/>
            <person name="Liu D.K."/>
            <person name="Li Y."/>
            <person name="Chen G.Z."/>
            <person name="Liu X.D."/>
            <person name="Liao X.Y."/>
            <person name="Jiang Y.T."/>
            <person name="Yu X."/>
            <person name="Hao Y."/>
            <person name="Huang J."/>
            <person name="Zhao X.W."/>
            <person name="Ke S."/>
            <person name="Chen Y.Y."/>
            <person name="Wu W.L."/>
            <person name="Hsu J.L."/>
            <person name="Lin Y.F."/>
            <person name="Huang M.D."/>
            <person name="Li C.Y."/>
            <person name="Huang L."/>
            <person name="Wang Z.W."/>
            <person name="Zhao X."/>
            <person name="Zhong W.Y."/>
            <person name="Peng D.H."/>
            <person name="Ahmad S."/>
            <person name="Lan S."/>
            <person name="Zhang J.S."/>
            <person name="Tsai W.C."/>
            <person name="Van de Peer Y."/>
            <person name="Liu Z.J."/>
        </authorList>
    </citation>
    <scope>NUCLEOTIDE SEQUENCE</scope>
    <source>
        <strain evidence="3">SCP</strain>
    </source>
</reference>
<keyword evidence="2" id="KW-1133">Transmembrane helix</keyword>
<name>A0AAV9B0Q5_ACOGR</name>
<evidence type="ECO:0000256" key="2">
    <source>
        <dbReference type="SAM" id="Phobius"/>
    </source>
</evidence>
<evidence type="ECO:0000256" key="1">
    <source>
        <dbReference type="SAM" id="MobiDB-lite"/>
    </source>
</evidence>
<dbReference type="PANTHER" id="PTHR33430:SF7">
    <property type="entry name" value="OS07G0240400 PROTEIN"/>
    <property type="match status" value="1"/>
</dbReference>
<protein>
    <submittedName>
        <fullName evidence="3">Uncharacterized protein</fullName>
    </submittedName>
</protein>
<evidence type="ECO:0000313" key="4">
    <source>
        <dbReference type="Proteomes" id="UP001179952"/>
    </source>
</evidence>
<proteinExistence type="predicted"/>
<keyword evidence="2" id="KW-0812">Transmembrane</keyword>
<dbReference type="AlphaFoldDB" id="A0AAV9B0Q5"/>